<sequence length="80" mass="9273">MGNGSFVSGSKILGTGLIAPEPMTSPGRLLFRFLNFTKWYRRLRLERGSVIVRCRIAGRYSMRIFRSGQRIGHHRRNSQY</sequence>
<evidence type="ECO:0000313" key="1">
    <source>
        <dbReference type="EMBL" id="KAK0706039.1"/>
    </source>
</evidence>
<dbReference type="EMBL" id="JAUIRO010000007">
    <property type="protein sequence ID" value="KAK0706039.1"/>
    <property type="molecule type" value="Genomic_DNA"/>
</dbReference>
<dbReference type="AlphaFoldDB" id="A0AA40DJM1"/>
<gene>
    <name evidence="1" type="ORF">B0T26DRAFT_725261</name>
</gene>
<dbReference type="RefSeq" id="XP_060291133.1">
    <property type="nucleotide sequence ID" value="XM_060442752.1"/>
</dbReference>
<reference evidence="1" key="1">
    <citation type="submission" date="2023-06" db="EMBL/GenBank/DDBJ databases">
        <title>Genome-scale phylogeny and comparative genomics of the fungal order Sordariales.</title>
        <authorList>
            <consortium name="Lawrence Berkeley National Laboratory"/>
            <person name="Hensen N."/>
            <person name="Bonometti L."/>
            <person name="Westerberg I."/>
            <person name="Brannstrom I.O."/>
            <person name="Guillou S."/>
            <person name="Cros-Aarteil S."/>
            <person name="Calhoun S."/>
            <person name="Haridas S."/>
            <person name="Kuo A."/>
            <person name="Mondo S."/>
            <person name="Pangilinan J."/>
            <person name="Riley R."/>
            <person name="LaButti K."/>
            <person name="Andreopoulos B."/>
            <person name="Lipzen A."/>
            <person name="Chen C."/>
            <person name="Yanf M."/>
            <person name="Daum C."/>
            <person name="Ng V."/>
            <person name="Clum A."/>
            <person name="Steindorff A."/>
            <person name="Ohm R."/>
            <person name="Martin F."/>
            <person name="Silar P."/>
            <person name="Natvig D."/>
            <person name="Lalanne C."/>
            <person name="Gautier V."/>
            <person name="Ament-velasquez S.L."/>
            <person name="Kruys A."/>
            <person name="Hutchinson M.I."/>
            <person name="Powell A.J."/>
            <person name="Barry K."/>
            <person name="Miller A.N."/>
            <person name="Grigoriev I.V."/>
            <person name="Debuchy R."/>
            <person name="Gladieux P."/>
            <person name="Thoren M.H."/>
            <person name="Johannesson H."/>
        </authorList>
    </citation>
    <scope>NUCLEOTIDE SEQUENCE</scope>
    <source>
        <strain evidence="1">SMH2392-1A</strain>
    </source>
</reference>
<proteinExistence type="predicted"/>
<name>A0AA40DJM1_9PEZI</name>
<evidence type="ECO:0000313" key="2">
    <source>
        <dbReference type="Proteomes" id="UP001172101"/>
    </source>
</evidence>
<keyword evidence="2" id="KW-1185">Reference proteome</keyword>
<dbReference type="GeneID" id="85326022"/>
<comment type="caution">
    <text evidence="1">The sequence shown here is derived from an EMBL/GenBank/DDBJ whole genome shotgun (WGS) entry which is preliminary data.</text>
</comment>
<protein>
    <submittedName>
        <fullName evidence="1">Uncharacterized protein</fullName>
    </submittedName>
</protein>
<accession>A0AA40DJM1</accession>
<organism evidence="1 2">
    <name type="scientific">Lasiosphaeria miniovina</name>
    <dbReference type="NCBI Taxonomy" id="1954250"/>
    <lineage>
        <taxon>Eukaryota</taxon>
        <taxon>Fungi</taxon>
        <taxon>Dikarya</taxon>
        <taxon>Ascomycota</taxon>
        <taxon>Pezizomycotina</taxon>
        <taxon>Sordariomycetes</taxon>
        <taxon>Sordariomycetidae</taxon>
        <taxon>Sordariales</taxon>
        <taxon>Lasiosphaeriaceae</taxon>
        <taxon>Lasiosphaeria</taxon>
    </lineage>
</organism>
<dbReference type="Proteomes" id="UP001172101">
    <property type="component" value="Unassembled WGS sequence"/>
</dbReference>